<evidence type="ECO:0000259" key="1">
    <source>
        <dbReference type="SMART" id="SM00670"/>
    </source>
</evidence>
<name>A0A1F5YUN4_9BACT</name>
<dbReference type="InterPro" id="IPR002716">
    <property type="entry name" value="PIN_dom"/>
</dbReference>
<evidence type="ECO:0000313" key="2">
    <source>
        <dbReference type="EMBL" id="OGG03602.1"/>
    </source>
</evidence>
<gene>
    <name evidence="2" type="ORF">A2W14_03440</name>
</gene>
<dbReference type="Pfam" id="PF13470">
    <property type="entry name" value="PIN_3"/>
    <property type="match status" value="1"/>
</dbReference>
<sequence>MPSKKSAGILKIVLDTNNLVSSRINKKGASWKIFDLARENKIRILTSNFQLSEFNRVLTYPRIMKKYKLKKNDIKKTVLLLRKITSVFNPQEIPNIIKIDPDDNQILAIAKEGESDMIISGDHHLLDLKQYRNIPVMTAKQFLQKFTKV</sequence>
<dbReference type="AlphaFoldDB" id="A0A1F5YUN4"/>
<dbReference type="InterPro" id="IPR002850">
    <property type="entry name" value="PIN_toxin-like"/>
</dbReference>
<organism evidence="2 3">
    <name type="scientific">Candidatus Gottesmanbacteria bacterium RBG_16_37_8</name>
    <dbReference type="NCBI Taxonomy" id="1798371"/>
    <lineage>
        <taxon>Bacteria</taxon>
        <taxon>Candidatus Gottesmaniibacteriota</taxon>
    </lineage>
</organism>
<dbReference type="Proteomes" id="UP000176665">
    <property type="component" value="Unassembled WGS sequence"/>
</dbReference>
<feature type="domain" description="PIN" evidence="1">
    <location>
        <begin position="10"/>
        <end position="127"/>
    </location>
</feature>
<comment type="caution">
    <text evidence="2">The sequence shown here is derived from an EMBL/GenBank/DDBJ whole genome shotgun (WGS) entry which is preliminary data.</text>
</comment>
<accession>A0A1F5YUN4</accession>
<dbReference type="NCBIfam" id="TIGR00305">
    <property type="entry name" value="putative toxin-antitoxin system toxin component, PIN family"/>
    <property type="match status" value="1"/>
</dbReference>
<dbReference type="STRING" id="1798371.A2W14_03440"/>
<proteinExistence type="predicted"/>
<protein>
    <submittedName>
        <fullName evidence="2">Putative toxin-antitoxin system toxin component, PIN family</fullName>
    </submittedName>
</protein>
<dbReference type="EMBL" id="MFJA01000022">
    <property type="protein sequence ID" value="OGG03602.1"/>
    <property type="molecule type" value="Genomic_DNA"/>
</dbReference>
<dbReference type="SMART" id="SM00670">
    <property type="entry name" value="PINc"/>
    <property type="match status" value="1"/>
</dbReference>
<dbReference type="PANTHER" id="PTHR34610:SF3">
    <property type="entry name" value="SSL7007 PROTEIN"/>
    <property type="match status" value="1"/>
</dbReference>
<dbReference type="InterPro" id="IPR029060">
    <property type="entry name" value="PIN-like_dom_sf"/>
</dbReference>
<dbReference type="SUPFAM" id="SSF88723">
    <property type="entry name" value="PIN domain-like"/>
    <property type="match status" value="1"/>
</dbReference>
<reference evidence="2 3" key="1">
    <citation type="journal article" date="2016" name="Nat. Commun.">
        <title>Thousands of microbial genomes shed light on interconnected biogeochemical processes in an aquifer system.</title>
        <authorList>
            <person name="Anantharaman K."/>
            <person name="Brown C.T."/>
            <person name="Hug L.A."/>
            <person name="Sharon I."/>
            <person name="Castelle C.J."/>
            <person name="Probst A.J."/>
            <person name="Thomas B.C."/>
            <person name="Singh A."/>
            <person name="Wilkins M.J."/>
            <person name="Karaoz U."/>
            <person name="Brodie E.L."/>
            <person name="Williams K.H."/>
            <person name="Hubbard S.S."/>
            <person name="Banfield J.F."/>
        </authorList>
    </citation>
    <scope>NUCLEOTIDE SEQUENCE [LARGE SCALE GENOMIC DNA]</scope>
</reference>
<dbReference type="PANTHER" id="PTHR34610">
    <property type="entry name" value="SSL7007 PROTEIN"/>
    <property type="match status" value="1"/>
</dbReference>
<evidence type="ECO:0000313" key="3">
    <source>
        <dbReference type="Proteomes" id="UP000176665"/>
    </source>
</evidence>